<feature type="compositionally biased region" description="Basic and acidic residues" evidence="1">
    <location>
        <begin position="116"/>
        <end position="125"/>
    </location>
</feature>
<evidence type="ECO:0000313" key="2">
    <source>
        <dbReference type="EMBL" id="CAI8008642.1"/>
    </source>
</evidence>
<dbReference type="AlphaFoldDB" id="A0AA35REG6"/>
<name>A0AA35REG6_GEOBA</name>
<feature type="region of interest" description="Disordered" evidence="1">
    <location>
        <begin position="1"/>
        <end position="61"/>
    </location>
</feature>
<feature type="region of interest" description="Disordered" evidence="1">
    <location>
        <begin position="78"/>
        <end position="133"/>
    </location>
</feature>
<evidence type="ECO:0000313" key="3">
    <source>
        <dbReference type="Proteomes" id="UP001174909"/>
    </source>
</evidence>
<accession>A0AA35REG6</accession>
<reference evidence="2" key="1">
    <citation type="submission" date="2023-03" db="EMBL/GenBank/DDBJ databases">
        <authorList>
            <person name="Steffen K."/>
            <person name="Cardenas P."/>
        </authorList>
    </citation>
    <scope>NUCLEOTIDE SEQUENCE</scope>
</reference>
<dbReference type="EMBL" id="CASHTH010000879">
    <property type="protein sequence ID" value="CAI8008642.1"/>
    <property type="molecule type" value="Genomic_DNA"/>
</dbReference>
<feature type="non-terminal residue" evidence="2">
    <location>
        <position position="133"/>
    </location>
</feature>
<protein>
    <submittedName>
        <fullName evidence="2">Uncharacterized protein</fullName>
    </submittedName>
</protein>
<sequence>MQSHHPSSLAAAHWGTATNPGFSQNHTHFPGAIDAVAVENFSDAKDSSNPTKTPERTLAPVELSQCLPHTLRYRHLLPTQRRSSLPARLVELSSSTDRDPNPSMYIRSYSGSQSNHWDRNEHASQDTRSLVGA</sequence>
<gene>
    <name evidence="2" type="ORF">GBAR_LOCUS5908</name>
</gene>
<comment type="caution">
    <text evidence="2">The sequence shown here is derived from an EMBL/GenBank/DDBJ whole genome shotgun (WGS) entry which is preliminary data.</text>
</comment>
<keyword evidence="3" id="KW-1185">Reference proteome</keyword>
<proteinExistence type="predicted"/>
<evidence type="ECO:0000256" key="1">
    <source>
        <dbReference type="SAM" id="MobiDB-lite"/>
    </source>
</evidence>
<dbReference type="Proteomes" id="UP001174909">
    <property type="component" value="Unassembled WGS sequence"/>
</dbReference>
<organism evidence="2 3">
    <name type="scientific">Geodia barretti</name>
    <name type="common">Barrett's horny sponge</name>
    <dbReference type="NCBI Taxonomy" id="519541"/>
    <lineage>
        <taxon>Eukaryota</taxon>
        <taxon>Metazoa</taxon>
        <taxon>Porifera</taxon>
        <taxon>Demospongiae</taxon>
        <taxon>Heteroscleromorpha</taxon>
        <taxon>Tetractinellida</taxon>
        <taxon>Astrophorina</taxon>
        <taxon>Geodiidae</taxon>
        <taxon>Geodia</taxon>
    </lineage>
</organism>
<feature type="compositionally biased region" description="Polar residues" evidence="1">
    <location>
        <begin position="16"/>
        <end position="27"/>
    </location>
</feature>